<proteinExistence type="predicted"/>
<sequence length="201" mass="23165">MHQQINLFQPLFRKQQKVFSATTLVQIVGAVTVLLLIFLGHARWTLANMEATANNMQKQYIQLQRQVSTLQAVLNTPDTEALDNEIEQLRIRIDTHKALLAHFEPPVTENQRGFYSRFRLLAEQNISDLWLEGITMEGNGHIEIRGSTSAARQVPAYIQHLSKQPELSSARFETVQLIRPDIKQSRFRFSLRNFHEGSAWD</sequence>
<feature type="transmembrane region" description="Helical" evidence="2">
    <location>
        <begin position="18"/>
        <end position="39"/>
    </location>
</feature>
<keyword evidence="2" id="KW-1133">Transmembrane helix</keyword>
<reference evidence="3" key="1">
    <citation type="submission" date="2018-06" db="EMBL/GenBank/DDBJ databases">
        <authorList>
            <person name="Zhirakovskaya E."/>
        </authorList>
    </citation>
    <scope>NUCLEOTIDE SEQUENCE</scope>
</reference>
<evidence type="ECO:0008006" key="4">
    <source>
        <dbReference type="Google" id="ProtNLM"/>
    </source>
</evidence>
<dbReference type="EMBL" id="UOFM01000199">
    <property type="protein sequence ID" value="VAW76894.1"/>
    <property type="molecule type" value="Genomic_DNA"/>
</dbReference>
<protein>
    <recommendedName>
        <fullName evidence="4">MSHA biogenesis protein MshI</fullName>
    </recommendedName>
</protein>
<evidence type="ECO:0000313" key="3">
    <source>
        <dbReference type="EMBL" id="VAW76894.1"/>
    </source>
</evidence>
<dbReference type="AlphaFoldDB" id="A0A3B0Z698"/>
<dbReference type="Pfam" id="PF05137">
    <property type="entry name" value="PilN"/>
    <property type="match status" value="1"/>
</dbReference>
<keyword evidence="1" id="KW-0175">Coiled coil</keyword>
<keyword evidence="2" id="KW-0812">Transmembrane</keyword>
<evidence type="ECO:0000256" key="2">
    <source>
        <dbReference type="SAM" id="Phobius"/>
    </source>
</evidence>
<dbReference type="InterPro" id="IPR007813">
    <property type="entry name" value="PilN"/>
</dbReference>
<feature type="coiled-coil region" evidence="1">
    <location>
        <begin position="46"/>
        <end position="99"/>
    </location>
</feature>
<organism evidence="3">
    <name type="scientific">hydrothermal vent metagenome</name>
    <dbReference type="NCBI Taxonomy" id="652676"/>
    <lineage>
        <taxon>unclassified sequences</taxon>
        <taxon>metagenomes</taxon>
        <taxon>ecological metagenomes</taxon>
    </lineage>
</organism>
<name>A0A3B0Z698_9ZZZZ</name>
<evidence type="ECO:0000256" key="1">
    <source>
        <dbReference type="SAM" id="Coils"/>
    </source>
</evidence>
<keyword evidence="2" id="KW-0472">Membrane</keyword>
<gene>
    <name evidence="3" type="ORF">MNBD_GAMMA14-1820</name>
</gene>
<accession>A0A3B0Z698</accession>